<dbReference type="EC" id="2.3.2.27" evidence="4"/>
<dbReference type="PANTHER" id="PTHR46279">
    <property type="entry name" value="RING/U-BOX SUPERFAMILY PROTEIN"/>
    <property type="match status" value="1"/>
</dbReference>
<keyword evidence="13" id="KW-0472">Membrane</keyword>
<keyword evidence="11" id="KW-0862">Zinc</keyword>
<comment type="catalytic activity">
    <reaction evidence="1">
        <text>S-ubiquitinyl-[E2 ubiquitin-conjugating enzyme]-L-cysteine + [acceptor protein]-L-lysine = [E2 ubiquitin-conjugating enzyme]-L-cysteine + N(6)-ubiquitinyl-[acceptor protein]-L-lysine.</text>
        <dbReference type="EC" id="2.3.2.27"/>
    </reaction>
</comment>
<feature type="domain" description="Wall-associated receptor kinase galacturonan-binding" evidence="15">
    <location>
        <begin position="90"/>
        <end position="146"/>
    </location>
</feature>
<evidence type="ECO:0000256" key="9">
    <source>
        <dbReference type="ARBA" id="ARBA00022771"/>
    </source>
</evidence>
<dbReference type="GO" id="GO:0016020">
    <property type="term" value="C:membrane"/>
    <property type="evidence" value="ECO:0007669"/>
    <property type="project" value="UniProtKB-SubCell"/>
</dbReference>
<evidence type="ECO:0000256" key="14">
    <source>
        <dbReference type="ARBA" id="ARBA00024209"/>
    </source>
</evidence>
<keyword evidence="7" id="KW-0479">Metal-binding</keyword>
<protein>
    <recommendedName>
        <fullName evidence="4">RING-type E3 ubiquitin transferase</fullName>
        <ecNumber evidence="4">2.3.2.27</ecNumber>
    </recommendedName>
</protein>
<comment type="similarity">
    <text evidence="14">Belongs to the RING-type zinc finger family. ATL subfamily.</text>
</comment>
<comment type="pathway">
    <text evidence="3">Protein modification; protein ubiquitination.</text>
</comment>
<evidence type="ECO:0000256" key="3">
    <source>
        <dbReference type="ARBA" id="ARBA00004906"/>
    </source>
</evidence>
<dbReference type="Proteomes" id="UP001604277">
    <property type="component" value="Unassembled WGS sequence"/>
</dbReference>
<dbReference type="InterPro" id="IPR025287">
    <property type="entry name" value="WAK_GUB"/>
</dbReference>
<keyword evidence="8" id="KW-0732">Signal</keyword>
<keyword evidence="5" id="KW-0808">Transferase</keyword>
<dbReference type="Pfam" id="PF13947">
    <property type="entry name" value="GUB_WAK_bind"/>
    <property type="match status" value="1"/>
</dbReference>
<evidence type="ECO:0000256" key="1">
    <source>
        <dbReference type="ARBA" id="ARBA00000900"/>
    </source>
</evidence>
<keyword evidence="12" id="KW-1133">Transmembrane helix</keyword>
<evidence type="ECO:0000256" key="7">
    <source>
        <dbReference type="ARBA" id="ARBA00022723"/>
    </source>
</evidence>
<accession>A0ABD1RMR7</accession>
<evidence type="ECO:0000313" key="17">
    <source>
        <dbReference type="Proteomes" id="UP001604277"/>
    </source>
</evidence>
<organism evidence="16 17">
    <name type="scientific">Forsythia ovata</name>
    <dbReference type="NCBI Taxonomy" id="205694"/>
    <lineage>
        <taxon>Eukaryota</taxon>
        <taxon>Viridiplantae</taxon>
        <taxon>Streptophyta</taxon>
        <taxon>Embryophyta</taxon>
        <taxon>Tracheophyta</taxon>
        <taxon>Spermatophyta</taxon>
        <taxon>Magnoliopsida</taxon>
        <taxon>eudicotyledons</taxon>
        <taxon>Gunneridae</taxon>
        <taxon>Pentapetalae</taxon>
        <taxon>asterids</taxon>
        <taxon>lamiids</taxon>
        <taxon>Lamiales</taxon>
        <taxon>Oleaceae</taxon>
        <taxon>Forsythieae</taxon>
        <taxon>Forsythia</taxon>
    </lineage>
</organism>
<gene>
    <name evidence="16" type="ORF">Fot_42984</name>
</gene>
<evidence type="ECO:0000256" key="13">
    <source>
        <dbReference type="ARBA" id="ARBA00023136"/>
    </source>
</evidence>
<evidence type="ECO:0000313" key="16">
    <source>
        <dbReference type="EMBL" id="KAL2489692.1"/>
    </source>
</evidence>
<comment type="caution">
    <text evidence="16">The sequence shown here is derived from an EMBL/GenBank/DDBJ whole genome shotgun (WGS) entry which is preliminary data.</text>
</comment>
<evidence type="ECO:0000259" key="15">
    <source>
        <dbReference type="Pfam" id="PF13947"/>
    </source>
</evidence>
<keyword evidence="6" id="KW-0812">Transmembrane</keyword>
<dbReference type="EMBL" id="JBFOLJ010000012">
    <property type="protein sequence ID" value="KAL2489692.1"/>
    <property type="molecule type" value="Genomic_DNA"/>
</dbReference>
<proteinExistence type="inferred from homology"/>
<keyword evidence="10" id="KW-0833">Ubl conjugation pathway</keyword>
<dbReference type="PANTHER" id="PTHR46279:SF12">
    <property type="entry name" value="RING-TYPE E3 UBIQUITIN TRANSFERASE"/>
    <property type="match status" value="1"/>
</dbReference>
<dbReference type="GO" id="GO:0061630">
    <property type="term" value="F:ubiquitin protein ligase activity"/>
    <property type="evidence" value="ECO:0007669"/>
    <property type="project" value="UniProtKB-EC"/>
</dbReference>
<evidence type="ECO:0000256" key="5">
    <source>
        <dbReference type="ARBA" id="ARBA00022679"/>
    </source>
</evidence>
<evidence type="ECO:0000256" key="8">
    <source>
        <dbReference type="ARBA" id="ARBA00022729"/>
    </source>
</evidence>
<evidence type="ECO:0000256" key="4">
    <source>
        <dbReference type="ARBA" id="ARBA00012483"/>
    </source>
</evidence>
<dbReference type="AlphaFoldDB" id="A0ABD1RMR7"/>
<evidence type="ECO:0000256" key="11">
    <source>
        <dbReference type="ARBA" id="ARBA00022833"/>
    </source>
</evidence>
<dbReference type="GO" id="GO:0008270">
    <property type="term" value="F:zinc ion binding"/>
    <property type="evidence" value="ECO:0007669"/>
    <property type="project" value="UniProtKB-KW"/>
</dbReference>
<name>A0ABD1RMR7_9LAMI</name>
<evidence type="ECO:0000256" key="6">
    <source>
        <dbReference type="ARBA" id="ARBA00022692"/>
    </source>
</evidence>
<evidence type="ECO:0000256" key="12">
    <source>
        <dbReference type="ARBA" id="ARBA00022989"/>
    </source>
</evidence>
<keyword evidence="17" id="KW-1185">Reference proteome</keyword>
<comment type="subcellular location">
    <subcellularLocation>
        <location evidence="2">Membrane</location>
        <topology evidence="2">Single-pass membrane protein</topology>
    </subcellularLocation>
</comment>
<sequence>MFIQRLAYLTRLLNLNGVLDINHKFLLSTKEIPTQIFRRTNESWNVSKRDALHFFRTYLFHCGSDEQISVSFPITKAHEPNNPSYGHVFPGIRYPFRIQDEQPHHSGHHGFELFFRQNKTYIHFPTYGDLIVNYISYDTRKLNLIDPKNCVPEVFLNLNLSLTPFSHYYVMKEYTYINCSSHLSTSFVKVPCLSGPNHHVYIVETSISPPVSCNSVKTVAIPFSYSSYLPDNSFGLSLKWNLTGECDDAGIGCQAETLLHNKGLFHVANDKVTDLITFIFSVVTLFYAKMALYKVFLENEKEKLGEIKVGKVLGEYEALNPTTDSKSNIKIVIQ</sequence>
<keyword evidence="9" id="KW-0863">Zinc-finger</keyword>
<evidence type="ECO:0000256" key="2">
    <source>
        <dbReference type="ARBA" id="ARBA00004167"/>
    </source>
</evidence>
<reference evidence="17" key="1">
    <citation type="submission" date="2024-07" db="EMBL/GenBank/DDBJ databases">
        <title>Two chromosome-level genome assemblies of Korean endemic species Abeliophyllum distichum and Forsythia ovata (Oleaceae).</title>
        <authorList>
            <person name="Jang H."/>
        </authorList>
    </citation>
    <scope>NUCLEOTIDE SEQUENCE [LARGE SCALE GENOMIC DNA]</scope>
</reference>
<dbReference type="InterPro" id="IPR046948">
    <property type="entry name" value="ATL20-22-like"/>
</dbReference>
<evidence type="ECO:0000256" key="10">
    <source>
        <dbReference type="ARBA" id="ARBA00022786"/>
    </source>
</evidence>